<dbReference type="RefSeq" id="WP_011777360.1">
    <property type="nucleotide sequence ID" value="NC_008726.1"/>
</dbReference>
<proteinExistence type="inferred from homology"/>
<dbReference type="REBASE" id="14476">
    <property type="entry name" value="S.MvaPORF34P"/>
</dbReference>
<dbReference type="KEGG" id="mva:Mvan_0035"/>
<sequence>MRESVRLGDLISVKHGYAFPGEGFTEDPTYPILVTPGNFAIEGGFKESKPKTFNGDYPPGFELAPGDLVVSMTDLSRDGATLGMPALIPAGPTYLHNQRIGLIEAIDRSKIDRLFLNYYLRTAAYRSHILGTASGSTVRHTSPSRIEDFVALLPGLLEQQAIGAILGSLDDKIGVNRRLANVGRLLQSELWHRAATGSRQVSLGSLVRPHLGGTPSRSDSNLWAGDVPWASVRDMSAADGGVLLATAETISSAVSQSVGRLAALPERSVALTARGTVGKVVTLGVASAINQSAYGFIPPAGRGVALRCALESISDELKARAHGSVFSTITMSTLESVRVPAINETDWDGVCESLELIEDRRLSALRETRVLARTRDELLPLLMSGRIRVKDAEARVSEVV</sequence>
<evidence type="ECO:0000313" key="6">
    <source>
        <dbReference type="Proteomes" id="UP000009159"/>
    </source>
</evidence>
<dbReference type="AlphaFoldDB" id="A1T136"/>
<protein>
    <recommendedName>
        <fullName evidence="4">Type I restriction modification DNA specificity domain-containing protein</fullName>
    </recommendedName>
</protein>
<keyword evidence="2" id="KW-0680">Restriction system</keyword>
<reference evidence="5" key="1">
    <citation type="submission" date="2006-12" db="EMBL/GenBank/DDBJ databases">
        <title>Complete sequence of Mycobacterium vanbaalenii PYR-1.</title>
        <authorList>
            <consortium name="US DOE Joint Genome Institute"/>
            <person name="Copeland A."/>
            <person name="Lucas S."/>
            <person name="Lapidus A."/>
            <person name="Barry K."/>
            <person name="Detter J.C."/>
            <person name="Glavina del Rio T."/>
            <person name="Hammon N."/>
            <person name="Israni S."/>
            <person name="Dalin E."/>
            <person name="Tice H."/>
            <person name="Pitluck S."/>
            <person name="Singan V."/>
            <person name="Schmutz J."/>
            <person name="Larimer F."/>
            <person name="Land M."/>
            <person name="Hauser L."/>
            <person name="Kyrpides N."/>
            <person name="Anderson I.J."/>
            <person name="Miller C."/>
            <person name="Richardson P."/>
        </authorList>
    </citation>
    <scope>NUCLEOTIDE SEQUENCE [LARGE SCALE GENOMIC DNA]</scope>
    <source>
        <strain evidence="5">PYR-1</strain>
    </source>
</reference>
<comment type="similarity">
    <text evidence="1">Belongs to the type-I restriction system S methylase family.</text>
</comment>
<dbReference type="HOGENOM" id="CLU_021095_2_1_11"/>
<dbReference type="SUPFAM" id="SSF116734">
    <property type="entry name" value="DNA methylase specificity domain"/>
    <property type="match status" value="2"/>
</dbReference>
<dbReference type="GO" id="GO:0009307">
    <property type="term" value="P:DNA restriction-modification system"/>
    <property type="evidence" value="ECO:0007669"/>
    <property type="project" value="UniProtKB-KW"/>
</dbReference>
<dbReference type="Pfam" id="PF01420">
    <property type="entry name" value="Methylase_S"/>
    <property type="match status" value="1"/>
</dbReference>
<name>A1T136_MYCVP</name>
<dbReference type="GO" id="GO:0003677">
    <property type="term" value="F:DNA binding"/>
    <property type="evidence" value="ECO:0007669"/>
    <property type="project" value="UniProtKB-KW"/>
</dbReference>
<accession>A1T136</accession>
<dbReference type="InterPro" id="IPR044946">
    <property type="entry name" value="Restrct_endonuc_typeI_TRD_sf"/>
</dbReference>
<dbReference type="PANTHER" id="PTHR30408:SF12">
    <property type="entry name" value="TYPE I RESTRICTION ENZYME MJAVIII SPECIFICITY SUBUNIT"/>
    <property type="match status" value="1"/>
</dbReference>
<dbReference type="Proteomes" id="UP000009159">
    <property type="component" value="Chromosome"/>
</dbReference>
<dbReference type="InterPro" id="IPR052021">
    <property type="entry name" value="Type-I_RS_S_subunit"/>
</dbReference>
<dbReference type="CDD" id="cd17243">
    <property type="entry name" value="RMtype1_S_AchA6I-TRD2-CR2_like"/>
    <property type="match status" value="1"/>
</dbReference>
<feature type="domain" description="Type I restriction modification DNA specificity" evidence="4">
    <location>
        <begin position="3"/>
        <end position="179"/>
    </location>
</feature>
<keyword evidence="3" id="KW-0238">DNA-binding</keyword>
<dbReference type="STRING" id="350058.Mvan_0035"/>
<dbReference type="eggNOG" id="COG0732">
    <property type="taxonomic scope" value="Bacteria"/>
</dbReference>
<gene>
    <name evidence="5" type="ordered locus">Mvan_0035</name>
</gene>
<evidence type="ECO:0000256" key="1">
    <source>
        <dbReference type="ARBA" id="ARBA00010923"/>
    </source>
</evidence>
<evidence type="ECO:0000256" key="2">
    <source>
        <dbReference type="ARBA" id="ARBA00022747"/>
    </source>
</evidence>
<dbReference type="Gene3D" id="3.90.220.20">
    <property type="entry name" value="DNA methylase specificity domains"/>
    <property type="match status" value="2"/>
</dbReference>
<dbReference type="CDD" id="cd17278">
    <property type="entry name" value="RMtype1_S_LdeBORF1052P-TRD2-CR2"/>
    <property type="match status" value="1"/>
</dbReference>
<evidence type="ECO:0000313" key="5">
    <source>
        <dbReference type="EMBL" id="ABM10886.1"/>
    </source>
</evidence>
<evidence type="ECO:0000256" key="3">
    <source>
        <dbReference type="ARBA" id="ARBA00023125"/>
    </source>
</evidence>
<dbReference type="InterPro" id="IPR000055">
    <property type="entry name" value="Restrct_endonuc_typeI_TRD"/>
</dbReference>
<dbReference type="EMBL" id="CP000511">
    <property type="protein sequence ID" value="ABM10886.1"/>
    <property type="molecule type" value="Genomic_DNA"/>
</dbReference>
<keyword evidence="6" id="KW-1185">Reference proteome</keyword>
<dbReference type="PANTHER" id="PTHR30408">
    <property type="entry name" value="TYPE-1 RESTRICTION ENZYME ECOKI SPECIFICITY PROTEIN"/>
    <property type="match status" value="1"/>
</dbReference>
<evidence type="ECO:0000259" key="4">
    <source>
        <dbReference type="Pfam" id="PF01420"/>
    </source>
</evidence>
<organism evidence="5 6">
    <name type="scientific">Mycolicibacterium vanbaalenii (strain DSM 7251 / JCM 13017 / BCRC 16820 / KCTC 9966 / NRRL B-24157 / PYR-1)</name>
    <name type="common">Mycobacterium vanbaalenii</name>
    <dbReference type="NCBI Taxonomy" id="350058"/>
    <lineage>
        <taxon>Bacteria</taxon>
        <taxon>Bacillati</taxon>
        <taxon>Actinomycetota</taxon>
        <taxon>Actinomycetes</taxon>
        <taxon>Mycobacteriales</taxon>
        <taxon>Mycobacteriaceae</taxon>
        <taxon>Mycolicibacterium</taxon>
    </lineage>
</organism>